<keyword evidence="11 18" id="KW-0130">Cell adhesion</keyword>
<feature type="disulfide bond" evidence="17">
    <location>
        <begin position="558"/>
        <end position="592"/>
    </location>
</feature>
<keyword evidence="9" id="KW-0106">Calcium</keyword>
<evidence type="ECO:0000256" key="9">
    <source>
        <dbReference type="ARBA" id="ARBA00022837"/>
    </source>
</evidence>
<dbReference type="SMART" id="SM01241">
    <property type="entry name" value="Integrin_b_cyt"/>
    <property type="match status" value="1"/>
</dbReference>
<evidence type="ECO:0000256" key="7">
    <source>
        <dbReference type="ARBA" id="ARBA00022729"/>
    </source>
</evidence>
<dbReference type="InterPro" id="IPR036349">
    <property type="entry name" value="Integrin_bsu_tail_dom_sf"/>
</dbReference>
<dbReference type="FunFam" id="2.10.25.10:FF:000036">
    <property type="entry name" value="Integrin beta"/>
    <property type="match status" value="1"/>
</dbReference>
<dbReference type="Proteomes" id="UP000051574">
    <property type="component" value="Unassembled WGS sequence"/>
</dbReference>
<evidence type="ECO:0000256" key="15">
    <source>
        <dbReference type="ARBA" id="ARBA00023157"/>
    </source>
</evidence>
<evidence type="ECO:0000256" key="17">
    <source>
        <dbReference type="PIRSR" id="PIRSR002512-1"/>
    </source>
</evidence>
<dbReference type="PROSITE" id="PS00243">
    <property type="entry name" value="I_EGF_1"/>
    <property type="match status" value="1"/>
</dbReference>
<evidence type="ECO:0000259" key="23">
    <source>
        <dbReference type="SMART" id="SM01242"/>
    </source>
</evidence>
<evidence type="ECO:0000256" key="13">
    <source>
        <dbReference type="ARBA" id="ARBA00023037"/>
    </source>
</evidence>
<feature type="disulfide bond" evidence="17">
    <location>
        <begin position="535"/>
        <end position="540"/>
    </location>
</feature>
<feature type="disulfide bond" evidence="17">
    <location>
        <begin position="482"/>
        <end position="496"/>
    </location>
</feature>
<evidence type="ECO:0000256" key="10">
    <source>
        <dbReference type="ARBA" id="ARBA00022842"/>
    </source>
</evidence>
<dbReference type="EMBL" id="LJIG01022803">
    <property type="protein sequence ID" value="KRT78632.1"/>
    <property type="molecule type" value="Genomic_DNA"/>
</dbReference>
<dbReference type="GO" id="GO:0033627">
    <property type="term" value="P:cell adhesion mediated by integrin"/>
    <property type="evidence" value="ECO:0007669"/>
    <property type="project" value="TreeGrafter"/>
</dbReference>
<feature type="disulfide bond" evidence="17">
    <location>
        <begin position="598"/>
        <end position="603"/>
    </location>
</feature>
<keyword evidence="14 19" id="KW-0472">Membrane</keyword>
<dbReference type="GO" id="GO:0009986">
    <property type="term" value="C:cell surface"/>
    <property type="evidence" value="ECO:0007669"/>
    <property type="project" value="TreeGrafter"/>
</dbReference>
<evidence type="ECO:0000256" key="4">
    <source>
        <dbReference type="ARBA" id="ARBA00022536"/>
    </source>
</evidence>
<keyword evidence="13 18" id="KW-0401">Integrin</keyword>
<evidence type="ECO:0000256" key="20">
    <source>
        <dbReference type="SAM" id="SignalP"/>
    </source>
</evidence>
<evidence type="ECO:0000259" key="21">
    <source>
        <dbReference type="SMART" id="SM00187"/>
    </source>
</evidence>
<feature type="disulfide bond" evidence="17">
    <location>
        <begin position="512"/>
        <end position="517"/>
    </location>
</feature>
<feature type="domain" description="Integrin beta subunit cytoplasmic" evidence="22">
    <location>
        <begin position="737"/>
        <end position="783"/>
    </location>
</feature>
<organism evidence="24 25">
    <name type="scientific">Oryctes borbonicus</name>
    <dbReference type="NCBI Taxonomy" id="1629725"/>
    <lineage>
        <taxon>Eukaryota</taxon>
        <taxon>Metazoa</taxon>
        <taxon>Ecdysozoa</taxon>
        <taxon>Arthropoda</taxon>
        <taxon>Hexapoda</taxon>
        <taxon>Insecta</taxon>
        <taxon>Pterygota</taxon>
        <taxon>Neoptera</taxon>
        <taxon>Endopterygota</taxon>
        <taxon>Coleoptera</taxon>
        <taxon>Polyphaga</taxon>
        <taxon>Scarabaeiformia</taxon>
        <taxon>Scarabaeidae</taxon>
        <taxon>Dynastinae</taxon>
        <taxon>Oryctes</taxon>
    </lineage>
</organism>
<dbReference type="GO" id="GO:0008305">
    <property type="term" value="C:integrin complex"/>
    <property type="evidence" value="ECO:0007669"/>
    <property type="project" value="TreeGrafter"/>
</dbReference>
<name>A0A0T6AU97_9SCAR</name>
<dbReference type="Pfam" id="PF00362">
    <property type="entry name" value="Integrin_beta"/>
    <property type="match status" value="1"/>
</dbReference>
<accession>A0A0T6AU97</accession>
<dbReference type="PANTHER" id="PTHR10082">
    <property type="entry name" value="INTEGRIN BETA SUBUNIT"/>
    <property type="match status" value="1"/>
</dbReference>
<feature type="disulfide bond" evidence="17">
    <location>
        <begin position="29"/>
        <end position="38"/>
    </location>
</feature>
<feature type="disulfide bond" evidence="17">
    <location>
        <begin position="519"/>
        <end position="533"/>
    </location>
</feature>
<dbReference type="GO" id="GO:0007157">
    <property type="term" value="P:heterophilic cell-cell adhesion via plasma membrane cell adhesion molecules"/>
    <property type="evidence" value="ECO:0007669"/>
    <property type="project" value="UniProtKB-ARBA"/>
</dbReference>
<feature type="disulfide bond" evidence="17">
    <location>
        <begin position="32"/>
        <end position="63"/>
    </location>
</feature>
<feature type="disulfide bond" evidence="17">
    <location>
        <begin position="605"/>
        <end position="616"/>
    </location>
</feature>
<feature type="disulfide bond" evidence="17">
    <location>
        <begin position="411"/>
        <end position="677"/>
    </location>
</feature>
<dbReference type="SMART" id="SM01242">
    <property type="entry name" value="Integrin_B_tail"/>
    <property type="match status" value="1"/>
</dbReference>
<dbReference type="InterPro" id="IPR012896">
    <property type="entry name" value="Integrin_bsu_tail"/>
</dbReference>
<feature type="disulfide bond" evidence="17">
    <location>
        <begin position="439"/>
        <end position="443"/>
    </location>
</feature>
<evidence type="ECO:0000256" key="11">
    <source>
        <dbReference type="ARBA" id="ARBA00022889"/>
    </source>
</evidence>
<dbReference type="InterPro" id="IPR002369">
    <property type="entry name" value="Integrin_bsu_VWA"/>
</dbReference>
<dbReference type="PRINTS" id="PR01186">
    <property type="entry name" value="INTEGRINB"/>
</dbReference>
<keyword evidence="12 19" id="KW-1133">Transmembrane helix</keyword>
<protein>
    <recommendedName>
        <fullName evidence="18">Integrin beta</fullName>
    </recommendedName>
</protein>
<feature type="signal peptide" evidence="20">
    <location>
        <begin position="1"/>
        <end position="19"/>
    </location>
</feature>
<evidence type="ECO:0000256" key="1">
    <source>
        <dbReference type="ARBA" id="ARBA00004251"/>
    </source>
</evidence>
<dbReference type="GO" id="GO:0016477">
    <property type="term" value="P:cell migration"/>
    <property type="evidence" value="ECO:0007669"/>
    <property type="project" value="TreeGrafter"/>
</dbReference>
<dbReference type="InterPro" id="IPR040622">
    <property type="entry name" value="EGF_integrin_1"/>
</dbReference>
<dbReference type="InterPro" id="IPR015812">
    <property type="entry name" value="Integrin_bsu"/>
</dbReference>
<evidence type="ECO:0000313" key="25">
    <source>
        <dbReference type="Proteomes" id="UP000051574"/>
    </source>
</evidence>
<dbReference type="Gene3D" id="2.60.40.1510">
    <property type="entry name" value="ntegrin, alpha v. Chain A, domain 3"/>
    <property type="match status" value="1"/>
</dbReference>
<feature type="disulfide bond" evidence="17">
    <location>
        <begin position="385"/>
        <end position="391"/>
    </location>
</feature>
<comment type="subcellular location">
    <subcellularLocation>
        <location evidence="1 18">Cell membrane</location>
        <topology evidence="1 18">Single-pass type I membrane protein</topology>
    </subcellularLocation>
</comment>
<dbReference type="InterPro" id="IPR057073">
    <property type="entry name" value="EGF_integrin_2"/>
</dbReference>
<dbReference type="AlphaFoldDB" id="A0A0T6AU97"/>
<dbReference type="GO" id="GO:0007160">
    <property type="term" value="P:cell-matrix adhesion"/>
    <property type="evidence" value="ECO:0007669"/>
    <property type="project" value="TreeGrafter"/>
</dbReference>
<dbReference type="PANTHER" id="PTHR10082:SF60">
    <property type="entry name" value="INTEGRIN BETA-PS"/>
    <property type="match status" value="1"/>
</dbReference>
<feature type="domain" description="Integrin beta subunit VWA" evidence="21">
    <location>
        <begin position="28"/>
        <end position="441"/>
    </location>
</feature>
<reference evidence="24 25" key="1">
    <citation type="submission" date="2015-09" db="EMBL/GenBank/DDBJ databases">
        <title>Draft genome of the scarab beetle Oryctes borbonicus.</title>
        <authorList>
            <person name="Meyer J.M."/>
            <person name="Markov G.V."/>
            <person name="Baskaran P."/>
            <person name="Herrmann M."/>
            <person name="Sommer R.J."/>
            <person name="Roedelsperger C."/>
        </authorList>
    </citation>
    <scope>NUCLEOTIDE SEQUENCE [LARGE SCALE GENOMIC DNA]</scope>
    <source>
        <strain evidence="24">OB123</strain>
        <tissue evidence="24">Whole animal</tissue>
    </source>
</reference>
<keyword evidence="4" id="KW-0245">EGF-like domain</keyword>
<feature type="disulfide bond" evidence="17">
    <location>
        <begin position="471"/>
        <end position="480"/>
    </location>
</feature>
<comment type="caution">
    <text evidence="24">The sequence shown here is derived from an EMBL/GenBank/DDBJ whole genome shotgun (WGS) entry which is preliminary data.</text>
</comment>
<dbReference type="Pfam" id="PF18372">
    <property type="entry name" value="I-EGF_1"/>
    <property type="match status" value="1"/>
</dbReference>
<dbReference type="OrthoDB" id="410592at2759"/>
<feature type="transmembrane region" description="Helical" evidence="19">
    <location>
        <begin position="715"/>
        <end position="736"/>
    </location>
</feature>
<dbReference type="Gene3D" id="3.40.50.410">
    <property type="entry name" value="von Willebrand factor, type A domain"/>
    <property type="match status" value="1"/>
</dbReference>
<evidence type="ECO:0000256" key="12">
    <source>
        <dbReference type="ARBA" id="ARBA00022989"/>
    </source>
</evidence>
<feature type="disulfide bond" evidence="17">
    <location>
        <begin position="556"/>
        <end position="561"/>
    </location>
</feature>
<dbReference type="SMART" id="SM00187">
    <property type="entry name" value="INB"/>
    <property type="match status" value="1"/>
</dbReference>
<dbReference type="InterPro" id="IPR014836">
    <property type="entry name" value="Integrin_bsu_cyt_dom"/>
</dbReference>
<dbReference type="InterPro" id="IPR057243">
    <property type="entry name" value="Integrin_I-EGF_CS"/>
</dbReference>
<dbReference type="GO" id="GO:0007229">
    <property type="term" value="P:integrin-mediated signaling pathway"/>
    <property type="evidence" value="ECO:0007669"/>
    <property type="project" value="UniProtKB-KW"/>
</dbReference>
<evidence type="ECO:0000256" key="8">
    <source>
        <dbReference type="ARBA" id="ARBA00022737"/>
    </source>
</evidence>
<keyword evidence="8" id="KW-0677">Repeat</keyword>
<comment type="similarity">
    <text evidence="2 18">Belongs to the integrin beta chain family.</text>
</comment>
<evidence type="ECO:0000259" key="22">
    <source>
        <dbReference type="SMART" id="SM01241"/>
    </source>
</evidence>
<feature type="chain" id="PRO_5006668137" description="Integrin beta" evidence="20">
    <location>
        <begin position="20"/>
        <end position="786"/>
    </location>
</feature>
<keyword evidence="5 18" id="KW-0812">Transmembrane</keyword>
<feature type="disulfide bond" evidence="17">
    <location>
        <begin position="654"/>
        <end position="685"/>
    </location>
</feature>
<evidence type="ECO:0000313" key="24">
    <source>
        <dbReference type="EMBL" id="KRT78632.1"/>
    </source>
</evidence>
<dbReference type="Gene3D" id="2.10.25.10">
    <property type="entry name" value="Laminin"/>
    <property type="match status" value="3"/>
</dbReference>
<dbReference type="GO" id="GO:0005178">
    <property type="term" value="F:integrin binding"/>
    <property type="evidence" value="ECO:0007669"/>
    <property type="project" value="TreeGrafter"/>
</dbReference>
<keyword evidence="7 20" id="KW-0732">Signal</keyword>
<evidence type="ECO:0000256" key="2">
    <source>
        <dbReference type="ARBA" id="ARBA00007449"/>
    </source>
</evidence>
<proteinExistence type="inferred from homology"/>
<keyword evidence="25" id="KW-1185">Reference proteome</keyword>
<dbReference type="Pfam" id="PF23105">
    <property type="entry name" value="EGF_integrin"/>
    <property type="match status" value="2"/>
</dbReference>
<feature type="disulfide bond" evidence="17">
    <location>
        <begin position="574"/>
        <end position="581"/>
    </location>
</feature>
<evidence type="ECO:0000256" key="18">
    <source>
        <dbReference type="RuleBase" id="RU000633"/>
    </source>
</evidence>
<feature type="disulfide bond" evidence="17">
    <location>
        <begin position="466"/>
        <end position="506"/>
    </location>
</feature>
<feature type="disulfide bond" evidence="17">
    <location>
        <begin position="563"/>
        <end position="572"/>
    </location>
</feature>
<keyword evidence="6" id="KW-0479">Metal-binding</keyword>
<evidence type="ECO:0000256" key="19">
    <source>
        <dbReference type="SAM" id="Phobius"/>
    </source>
</evidence>
<evidence type="ECO:0000256" key="6">
    <source>
        <dbReference type="ARBA" id="ARBA00022723"/>
    </source>
</evidence>
<feature type="disulfide bond" evidence="17">
    <location>
        <begin position="237"/>
        <end position="278"/>
    </location>
</feature>
<evidence type="ECO:0000256" key="16">
    <source>
        <dbReference type="ARBA" id="ARBA00023180"/>
    </source>
</evidence>
<evidence type="ECO:0000256" key="5">
    <source>
        <dbReference type="ARBA" id="ARBA00022692"/>
    </source>
</evidence>
<keyword evidence="10" id="KW-0460">Magnesium</keyword>
<sequence length="786" mass="87660">MRPYVCFAILLFIAAGISAQENCESLEKCSDCIKKLGCMWCSQPADKIHCKMESSISHLSQWCSSDKLMNPKTSYEIIKNVELNTAVTGEAVQIKPQRIKLTIRKGEEFTIPFQYARSSNYPVDLYYIFDLSQSMKVHVDKLAELADTLIKVMQSTTKDFRLGFGSFVDKPTMPFKFTPIGIDEKFKDSIVQYSFKNHLSLTEDYNKFVKEVKEANLSTNVDTPEGGFDALMQAIVCKEVINWRDDATRLIVLSTDATFHFAGDGKLGGVYEPNDMQCHSNGNEYLYLIEQDYPSIGQLGYIMRKNNIHLLFAIRINENEIYTRTYEDYEQLSGILPNTYVGKLLNDSSNVVNLIKDIYNQITISLHISDNAPSNVQISYSNDRCSHATSCTNIQIGETVNFNATIKVLKCPSNPAQQQISIKPEGMNEALIIDLEAICNCDCESPDSDGYIKDSPRCNTTGDDICGICNCHEGFFGNTCECSLEHSMATADESICKKDPSNEEVCSGLGICTCGKCVCEERPAPNQIYGKYCECDNFSCKRAKGQLCSGSDHGNCKCGQCECLIGWGGEDCGCSTSKASCIAPKSQGEEVCSGRGLCVCGECKCNEESNYFGKFCEESPSDPGQRCSELFECIKASVFNSTSLDANDLDDMNCTNHNFRLTDKINEGNLAENVKICREIDDAGCTVVFTYKYLKDETLDIQIQEERLCPKPLDVWAIVAIVLSILAGGLIMLIIWKVFMNIHDANEYAKFLKSTQDSKWSADENPIYKQASTTFTNPVFGLKKDY</sequence>
<feature type="disulfide bond" evidence="17">
    <location>
        <begin position="514"/>
        <end position="548"/>
    </location>
</feature>
<dbReference type="GO" id="GO:0046872">
    <property type="term" value="F:metal ion binding"/>
    <property type="evidence" value="ECO:0007669"/>
    <property type="project" value="UniProtKB-KW"/>
</dbReference>
<evidence type="ECO:0000256" key="14">
    <source>
        <dbReference type="ARBA" id="ARBA00023136"/>
    </source>
</evidence>
<dbReference type="SUPFAM" id="SSF53300">
    <property type="entry name" value="vWA-like"/>
    <property type="match status" value="1"/>
</dbReference>
<dbReference type="Gene3D" id="1.20.5.100">
    <property type="entry name" value="Cytochrome c1, transmembrane anchor, C-terminal"/>
    <property type="match status" value="1"/>
</dbReference>
<keyword evidence="15 17" id="KW-1015">Disulfide bond</keyword>
<dbReference type="FunFam" id="3.40.50.410:FF:000002">
    <property type="entry name" value="Integrin beta"/>
    <property type="match status" value="1"/>
</dbReference>
<keyword evidence="16" id="KW-0325">Glycoprotein</keyword>
<feature type="domain" description="Integrin beta subunit tail" evidence="23">
    <location>
        <begin position="627"/>
        <end position="714"/>
    </location>
</feature>
<keyword evidence="3" id="KW-1003">Cell membrane</keyword>
<dbReference type="GO" id="GO:0005925">
    <property type="term" value="C:focal adhesion"/>
    <property type="evidence" value="ECO:0007669"/>
    <property type="project" value="TreeGrafter"/>
</dbReference>
<gene>
    <name evidence="24" type="ORF">AMK59_7947</name>
</gene>
<dbReference type="PIRSF" id="PIRSF002512">
    <property type="entry name" value="Integrin_B"/>
    <property type="match status" value="1"/>
</dbReference>
<dbReference type="Pfam" id="PF08725">
    <property type="entry name" value="Integrin_b_cyt"/>
    <property type="match status" value="1"/>
</dbReference>
<dbReference type="SUPFAM" id="SSF69687">
    <property type="entry name" value="Integrin beta tail domain"/>
    <property type="match status" value="1"/>
</dbReference>
<feature type="disulfide bond" evidence="17">
    <location>
        <begin position="633"/>
        <end position="709"/>
    </location>
</feature>
<dbReference type="InterPro" id="IPR032695">
    <property type="entry name" value="Integrin_dom_sf"/>
</dbReference>
<dbReference type="SUPFAM" id="SSF69179">
    <property type="entry name" value="Integrin domains"/>
    <property type="match status" value="1"/>
</dbReference>
<evidence type="ECO:0000256" key="3">
    <source>
        <dbReference type="ARBA" id="ARBA00022475"/>
    </source>
</evidence>
<dbReference type="InterPro" id="IPR036465">
    <property type="entry name" value="vWFA_dom_sf"/>
</dbReference>
<dbReference type="SUPFAM" id="SSF57196">
    <property type="entry name" value="EGF/Laminin"/>
    <property type="match status" value="2"/>
</dbReference>